<gene>
    <name evidence="1" type="ORF">SAMN04488029_2510</name>
</gene>
<sequence>MLGNLFAQTADSISQVVVFVGIDDKYAPKRSVLDVNEIEATKKSVISELRQDGYWLASFDSVRMDSDTLKVFGYQGRSFDDVEISIVDAEDMINNLTRFPKIKSNKISSPEQIESEIERLLDYLEMNGYPFATFFMDSSSMIDDKLWVQLRLDIGSKITYDSLVVNPAGLVKPVFLSKYLGLDFGENYDERDLAQVEDKIQHLPFLSLEKVSTSFQLKKARVEMDLIHRKVNYFDGILGLVPGQDGEGVEVTGELDLSISNLFQSGKKVEVNWKKLEPGAQQLHAAYLHPILLGSPLDFYFSLDQIRQDTIYSNRSLQFAFDYRPSRSVSMRMSYENLLGNELDDRSGASGDFDIDYYGLSIDWYKLDQLYNPKSGFQTQWSINIGKKSVTNTGTPIPESTQYRLRATLEYYKKISARSVLYLASKNGVIFNDYLYLNDLFRLGGLKTIRGFNELEFFASRYALINLEWRYYVDTNSYLVAFYDQSFLSYEILSGSFSDQPSGLGAGMQFNTDQGNFKILYGLGKRDGASFSFASSKIHFGYTAIF</sequence>
<keyword evidence="2" id="KW-1185">Reference proteome</keyword>
<evidence type="ECO:0000313" key="2">
    <source>
        <dbReference type="Proteomes" id="UP000192472"/>
    </source>
</evidence>
<accession>A0A1W2GFW8</accession>
<protein>
    <submittedName>
        <fullName evidence="1">Surface antigen</fullName>
    </submittedName>
</protein>
<proteinExistence type="predicted"/>
<reference evidence="1 2" key="1">
    <citation type="submission" date="2017-04" db="EMBL/GenBank/DDBJ databases">
        <authorList>
            <person name="Afonso C.L."/>
            <person name="Miller P.J."/>
            <person name="Scott M.A."/>
            <person name="Spackman E."/>
            <person name="Goraichik I."/>
            <person name="Dimitrov K.M."/>
            <person name="Suarez D.L."/>
            <person name="Swayne D.E."/>
        </authorList>
    </citation>
    <scope>NUCLEOTIDE SEQUENCE [LARGE SCALE GENOMIC DNA]</scope>
    <source>
        <strain evidence="1 2">DSM 26133</strain>
    </source>
</reference>
<evidence type="ECO:0000313" key="1">
    <source>
        <dbReference type="EMBL" id="SMD35414.1"/>
    </source>
</evidence>
<name>A0A1W2GFW8_REIFA</name>
<organism evidence="1 2">
    <name type="scientific">Reichenbachiella faecimaris</name>
    <dbReference type="NCBI Taxonomy" id="692418"/>
    <lineage>
        <taxon>Bacteria</taxon>
        <taxon>Pseudomonadati</taxon>
        <taxon>Bacteroidota</taxon>
        <taxon>Cytophagia</taxon>
        <taxon>Cytophagales</taxon>
        <taxon>Reichenbachiellaceae</taxon>
        <taxon>Reichenbachiella</taxon>
    </lineage>
</organism>
<dbReference type="AlphaFoldDB" id="A0A1W2GFW8"/>
<dbReference type="STRING" id="692418.SAMN04488029_2510"/>
<dbReference type="Proteomes" id="UP000192472">
    <property type="component" value="Unassembled WGS sequence"/>
</dbReference>
<dbReference type="EMBL" id="FWYF01000002">
    <property type="protein sequence ID" value="SMD35414.1"/>
    <property type="molecule type" value="Genomic_DNA"/>
</dbReference>
<dbReference type="Gene3D" id="2.40.160.50">
    <property type="entry name" value="membrane protein fhac: a member of the omp85/tpsb transporter family"/>
    <property type="match status" value="1"/>
</dbReference>